<protein>
    <submittedName>
        <fullName evidence="1">AsIV-cont00089-ORF1</fullName>
    </submittedName>
</protein>
<accession>S5DR99</accession>
<name>S5DR99_9VIRU</name>
<proteinExistence type="predicted"/>
<dbReference type="EMBL" id="KC752295">
    <property type="protein sequence ID" value="AGQ20203.1"/>
    <property type="molecule type" value="Genomic_DNA"/>
</dbReference>
<reference evidence="1" key="1">
    <citation type="journal article" date="2013" name="J. Gen. Virol.">
        <title>Ultrastructural and genomic characterization of a second banchine polydnavirus confirms the existence of shared features within this ichnovirus lineage.</title>
        <authorList>
            <person name="Djoumad A."/>
            <person name="Stoltz D."/>
            <person name="Beliveau C."/>
            <person name="Boyle B."/>
            <person name="Kuhn L."/>
            <person name="Cusson M."/>
        </authorList>
    </citation>
    <scope>NUCLEOTIDE SEQUENCE</scope>
</reference>
<sequence>MDYIVDVQGFKEFDDTFVLKKFAMIPVDGNTTEHTEFVVKPPYPFVKLSKNYQNINSWLTRNLHGIPWESGTIVYKEARTLTREILKNSRVIYVWGLEEKKMADYCPSK</sequence>
<evidence type="ECO:0000313" key="1">
    <source>
        <dbReference type="EMBL" id="AGQ20203.1"/>
    </source>
</evidence>
<organism evidence="1">
    <name type="scientific">Apophua simplicipes ichnovirus</name>
    <dbReference type="NCBI Taxonomy" id="1329648"/>
    <lineage>
        <taxon>Viruses</taxon>
        <taxon>Viruses incertae sedis</taxon>
        <taxon>Polydnaviriformidae</taxon>
        <taxon>Ichnoviriform</taxon>
    </lineage>
</organism>